<feature type="transmembrane region" description="Helical" evidence="1">
    <location>
        <begin position="121"/>
        <end position="145"/>
    </location>
</feature>
<protein>
    <recommendedName>
        <fullName evidence="2">DUF6534 domain-containing protein</fullName>
    </recommendedName>
</protein>
<dbReference type="AlphaFoldDB" id="A0A5C3NK02"/>
<evidence type="ECO:0000313" key="4">
    <source>
        <dbReference type="Proteomes" id="UP000305948"/>
    </source>
</evidence>
<name>A0A5C3NK02_9AGAM</name>
<dbReference type="PANTHER" id="PTHR40465">
    <property type="entry name" value="CHROMOSOME 1, WHOLE GENOME SHOTGUN SEQUENCE"/>
    <property type="match status" value="1"/>
</dbReference>
<dbReference type="PANTHER" id="PTHR40465:SF1">
    <property type="entry name" value="DUF6534 DOMAIN-CONTAINING PROTEIN"/>
    <property type="match status" value="1"/>
</dbReference>
<dbReference type="EMBL" id="ML213503">
    <property type="protein sequence ID" value="TFK56458.1"/>
    <property type="molecule type" value="Genomic_DNA"/>
</dbReference>
<proteinExistence type="predicted"/>
<sequence length="336" mass="37402">MSTIAATSGALLVGGLVSFWLYGMQTVQTYLYYENYPDDGLFLKALVAFLCAVDTLHTIFTGHMLWHFLIEDFSEAAGMRPRAWSFNSSTALTAIVAFTVQCFIARRIYILHRTMWQRLAAVFMGFLALLPLACGIACTSIMVFIGNPSLYKHCTAIIGTWLASTATVDVLMAALLSYTLYNARMGIKETDTMVTKLIALVVNTAILTSGVAFADLATFWTLGNANLAHWALNINLSKLYVNTMLATLNARHSLFRQPRSMIPSSTIELPACDTGKVIQIQKTTVRSTEVTYMDDPSKDFDLLPMHMHVRNKSSRDKNNVNIIDLDSGDRWRRPAL</sequence>
<feature type="transmembrane region" description="Helical" evidence="1">
    <location>
        <begin position="6"/>
        <end position="24"/>
    </location>
</feature>
<feature type="transmembrane region" description="Helical" evidence="1">
    <location>
        <begin position="157"/>
        <end position="176"/>
    </location>
</feature>
<feature type="transmembrane region" description="Helical" evidence="1">
    <location>
        <begin position="197"/>
        <end position="221"/>
    </location>
</feature>
<dbReference type="Pfam" id="PF20152">
    <property type="entry name" value="DUF6534"/>
    <property type="match status" value="1"/>
</dbReference>
<gene>
    <name evidence="3" type="ORF">OE88DRAFT_1803162</name>
</gene>
<evidence type="ECO:0000313" key="3">
    <source>
        <dbReference type="EMBL" id="TFK56458.1"/>
    </source>
</evidence>
<evidence type="ECO:0000259" key="2">
    <source>
        <dbReference type="Pfam" id="PF20152"/>
    </source>
</evidence>
<reference evidence="3 4" key="1">
    <citation type="journal article" date="2019" name="Nat. Ecol. Evol.">
        <title>Megaphylogeny resolves global patterns of mushroom evolution.</title>
        <authorList>
            <person name="Varga T."/>
            <person name="Krizsan K."/>
            <person name="Foldi C."/>
            <person name="Dima B."/>
            <person name="Sanchez-Garcia M."/>
            <person name="Sanchez-Ramirez S."/>
            <person name="Szollosi G.J."/>
            <person name="Szarkandi J.G."/>
            <person name="Papp V."/>
            <person name="Albert L."/>
            <person name="Andreopoulos W."/>
            <person name="Angelini C."/>
            <person name="Antonin V."/>
            <person name="Barry K.W."/>
            <person name="Bougher N.L."/>
            <person name="Buchanan P."/>
            <person name="Buyck B."/>
            <person name="Bense V."/>
            <person name="Catcheside P."/>
            <person name="Chovatia M."/>
            <person name="Cooper J."/>
            <person name="Damon W."/>
            <person name="Desjardin D."/>
            <person name="Finy P."/>
            <person name="Geml J."/>
            <person name="Haridas S."/>
            <person name="Hughes K."/>
            <person name="Justo A."/>
            <person name="Karasinski D."/>
            <person name="Kautmanova I."/>
            <person name="Kiss B."/>
            <person name="Kocsube S."/>
            <person name="Kotiranta H."/>
            <person name="LaButti K.M."/>
            <person name="Lechner B.E."/>
            <person name="Liimatainen K."/>
            <person name="Lipzen A."/>
            <person name="Lukacs Z."/>
            <person name="Mihaltcheva S."/>
            <person name="Morgado L.N."/>
            <person name="Niskanen T."/>
            <person name="Noordeloos M.E."/>
            <person name="Ohm R.A."/>
            <person name="Ortiz-Santana B."/>
            <person name="Ovrebo C."/>
            <person name="Racz N."/>
            <person name="Riley R."/>
            <person name="Savchenko A."/>
            <person name="Shiryaev A."/>
            <person name="Soop K."/>
            <person name="Spirin V."/>
            <person name="Szebenyi C."/>
            <person name="Tomsovsky M."/>
            <person name="Tulloss R.E."/>
            <person name="Uehling J."/>
            <person name="Grigoriev I.V."/>
            <person name="Vagvolgyi C."/>
            <person name="Papp T."/>
            <person name="Martin F.M."/>
            <person name="Miettinen O."/>
            <person name="Hibbett D.S."/>
            <person name="Nagy L.G."/>
        </authorList>
    </citation>
    <scope>NUCLEOTIDE SEQUENCE [LARGE SCALE GENOMIC DNA]</scope>
    <source>
        <strain evidence="3 4">OMC1185</strain>
    </source>
</reference>
<dbReference type="InterPro" id="IPR045339">
    <property type="entry name" value="DUF6534"/>
</dbReference>
<keyword evidence="4" id="KW-1185">Reference proteome</keyword>
<dbReference type="OrthoDB" id="2535105at2759"/>
<organism evidence="3 4">
    <name type="scientific">Heliocybe sulcata</name>
    <dbReference type="NCBI Taxonomy" id="5364"/>
    <lineage>
        <taxon>Eukaryota</taxon>
        <taxon>Fungi</taxon>
        <taxon>Dikarya</taxon>
        <taxon>Basidiomycota</taxon>
        <taxon>Agaricomycotina</taxon>
        <taxon>Agaricomycetes</taxon>
        <taxon>Gloeophyllales</taxon>
        <taxon>Gloeophyllaceae</taxon>
        <taxon>Heliocybe</taxon>
    </lineage>
</organism>
<keyword evidence="1" id="KW-1133">Transmembrane helix</keyword>
<keyword evidence="1" id="KW-0472">Membrane</keyword>
<feature type="transmembrane region" description="Helical" evidence="1">
    <location>
        <begin position="45"/>
        <end position="69"/>
    </location>
</feature>
<evidence type="ECO:0000256" key="1">
    <source>
        <dbReference type="SAM" id="Phobius"/>
    </source>
</evidence>
<accession>A0A5C3NK02</accession>
<feature type="domain" description="DUF6534" evidence="2">
    <location>
        <begin position="166"/>
        <end position="253"/>
    </location>
</feature>
<keyword evidence="1" id="KW-0812">Transmembrane</keyword>
<dbReference type="Proteomes" id="UP000305948">
    <property type="component" value="Unassembled WGS sequence"/>
</dbReference>
<feature type="transmembrane region" description="Helical" evidence="1">
    <location>
        <begin position="89"/>
        <end position="109"/>
    </location>
</feature>